<protein>
    <submittedName>
        <fullName evidence="3">LAGLIDADG_2 domain-containing protein</fullName>
    </submittedName>
</protein>
<accession>A0A0M3HV27</accession>
<dbReference type="PROSITE" id="PS51257">
    <property type="entry name" value="PROKAR_LIPOPROTEIN"/>
    <property type="match status" value="1"/>
</dbReference>
<dbReference type="WBParaSite" id="ALUE_0000673201-mRNA-1">
    <property type="protein sequence ID" value="ALUE_0000673201-mRNA-1"/>
    <property type="gene ID" value="ALUE_0000673201"/>
</dbReference>
<keyword evidence="1" id="KW-0732">Signal</keyword>
<evidence type="ECO:0000256" key="1">
    <source>
        <dbReference type="SAM" id="SignalP"/>
    </source>
</evidence>
<evidence type="ECO:0000313" key="2">
    <source>
        <dbReference type="Proteomes" id="UP000036681"/>
    </source>
</evidence>
<reference evidence="3" key="1">
    <citation type="submission" date="2017-02" db="UniProtKB">
        <authorList>
            <consortium name="WormBaseParasite"/>
        </authorList>
    </citation>
    <scope>IDENTIFICATION</scope>
</reference>
<sequence>MSSLKISAILHNSVFFSLAGCHMSIYKCAYGGAHYRTLYRAAAMVCMQFEFKDFGSGFCRRFALNVDGCDAYECLMGKLAEFCFSPNRNILVYVDNEQCRNVIKNSEALWEAFMRCTLKGSGRIRLESLDCALADDEIYFWLRDGDVGRRFSLRLNVRKDAYEVLLRKLHDYGYKTEGRTLYCKQNDGSYSVISDNASLWKAIEENRTNRPVISVKLELHQLDDDYHNSLKEASIDSDVIASRTEALQYPKAGDGCRSIFKEANRDSEAAISQLETSLARSDRSLSESSNCDSFSVISSPSIAVESIECNSPP</sequence>
<keyword evidence="2" id="KW-1185">Reference proteome</keyword>
<proteinExistence type="predicted"/>
<dbReference type="AlphaFoldDB" id="A0A0M3HV27"/>
<evidence type="ECO:0000313" key="3">
    <source>
        <dbReference type="WBParaSite" id="ALUE_0000673201-mRNA-1"/>
    </source>
</evidence>
<feature type="chain" id="PRO_5005656397" evidence="1">
    <location>
        <begin position="20"/>
        <end position="313"/>
    </location>
</feature>
<feature type="signal peptide" evidence="1">
    <location>
        <begin position="1"/>
        <end position="19"/>
    </location>
</feature>
<dbReference type="Proteomes" id="UP000036681">
    <property type="component" value="Unplaced"/>
</dbReference>
<organism evidence="2 3">
    <name type="scientific">Ascaris lumbricoides</name>
    <name type="common">Giant roundworm</name>
    <dbReference type="NCBI Taxonomy" id="6252"/>
    <lineage>
        <taxon>Eukaryota</taxon>
        <taxon>Metazoa</taxon>
        <taxon>Ecdysozoa</taxon>
        <taxon>Nematoda</taxon>
        <taxon>Chromadorea</taxon>
        <taxon>Rhabditida</taxon>
        <taxon>Spirurina</taxon>
        <taxon>Ascaridomorpha</taxon>
        <taxon>Ascaridoidea</taxon>
        <taxon>Ascarididae</taxon>
        <taxon>Ascaris</taxon>
    </lineage>
</organism>
<name>A0A0M3HV27_ASCLU</name>